<accession>A0A1G9NN20</accession>
<reference evidence="4" key="1">
    <citation type="submission" date="2016-10" db="EMBL/GenBank/DDBJ databases">
        <authorList>
            <person name="Varghese N."/>
            <person name="Submissions S."/>
        </authorList>
    </citation>
    <scope>NUCLEOTIDE SEQUENCE [LARGE SCALE GENOMIC DNA]</scope>
    <source>
        <strain evidence="4">DSM 19110</strain>
    </source>
</reference>
<dbReference type="Pfam" id="PF26341">
    <property type="entry name" value="AAA_SelU"/>
    <property type="match status" value="1"/>
</dbReference>
<evidence type="ECO:0000259" key="2">
    <source>
        <dbReference type="PROSITE" id="PS50206"/>
    </source>
</evidence>
<dbReference type="EMBL" id="FNGY01000002">
    <property type="protein sequence ID" value="SDL87780.1"/>
    <property type="molecule type" value="Genomic_DNA"/>
</dbReference>
<dbReference type="NCBIfam" id="NF008752">
    <property type="entry name" value="PRK11784.1-4"/>
    <property type="match status" value="1"/>
</dbReference>
<dbReference type="Pfam" id="PF00581">
    <property type="entry name" value="Rhodanese"/>
    <property type="match status" value="1"/>
</dbReference>
<protein>
    <submittedName>
        <fullName evidence="3">tRNA 2-selenouridine synthase</fullName>
    </submittedName>
</protein>
<dbReference type="NCBIfam" id="NF008750">
    <property type="entry name" value="PRK11784.1-2"/>
    <property type="match status" value="1"/>
</dbReference>
<dbReference type="Gene3D" id="3.40.250.10">
    <property type="entry name" value="Rhodanese-like domain"/>
    <property type="match status" value="1"/>
</dbReference>
<dbReference type="SUPFAM" id="SSF52821">
    <property type="entry name" value="Rhodanese/Cell cycle control phosphatase"/>
    <property type="match status" value="1"/>
</dbReference>
<dbReference type="NCBIfam" id="TIGR03167">
    <property type="entry name" value="tRNA_sel_U_synt"/>
    <property type="match status" value="1"/>
</dbReference>
<evidence type="ECO:0000313" key="4">
    <source>
        <dbReference type="Proteomes" id="UP000183200"/>
    </source>
</evidence>
<dbReference type="InterPro" id="IPR058840">
    <property type="entry name" value="AAA_SelU"/>
</dbReference>
<dbReference type="PROSITE" id="PS50206">
    <property type="entry name" value="RHODANESE_3"/>
    <property type="match status" value="1"/>
</dbReference>
<dbReference type="GO" id="GO:0043828">
    <property type="term" value="F:tRNA 2-selenouridine synthase activity"/>
    <property type="evidence" value="ECO:0007669"/>
    <property type="project" value="InterPro"/>
</dbReference>
<proteinExistence type="predicted"/>
<dbReference type="InterPro" id="IPR036873">
    <property type="entry name" value="Rhodanese-like_dom_sf"/>
</dbReference>
<keyword evidence="1" id="KW-0711">Selenium</keyword>
<dbReference type="PANTHER" id="PTHR30401:SF0">
    <property type="entry name" value="TRNA 2-SELENOURIDINE SYNTHASE"/>
    <property type="match status" value="1"/>
</dbReference>
<name>A0A1G9NN20_9SPHI</name>
<dbReference type="InterPro" id="IPR017582">
    <property type="entry name" value="SelU"/>
</dbReference>
<dbReference type="RefSeq" id="WP_074605261.1">
    <property type="nucleotide sequence ID" value="NZ_FNGY01000002.1"/>
</dbReference>
<evidence type="ECO:0000256" key="1">
    <source>
        <dbReference type="ARBA" id="ARBA00023266"/>
    </source>
</evidence>
<dbReference type="OrthoDB" id="9808735at2"/>
<dbReference type="AlphaFoldDB" id="A0A1G9NN20"/>
<gene>
    <name evidence="3" type="ORF">SAMN05421820_102381</name>
</gene>
<dbReference type="Proteomes" id="UP000183200">
    <property type="component" value="Unassembled WGS sequence"/>
</dbReference>
<dbReference type="PROSITE" id="PS00383">
    <property type="entry name" value="TYR_PHOSPHATASE_1"/>
    <property type="match status" value="1"/>
</dbReference>
<organism evidence="3 4">
    <name type="scientific">Pedobacter steynii</name>
    <dbReference type="NCBI Taxonomy" id="430522"/>
    <lineage>
        <taxon>Bacteria</taxon>
        <taxon>Pseudomonadati</taxon>
        <taxon>Bacteroidota</taxon>
        <taxon>Sphingobacteriia</taxon>
        <taxon>Sphingobacteriales</taxon>
        <taxon>Sphingobacteriaceae</taxon>
        <taxon>Pedobacter</taxon>
    </lineage>
</organism>
<dbReference type="GO" id="GO:0002098">
    <property type="term" value="P:tRNA wobble uridine modification"/>
    <property type="evidence" value="ECO:0007669"/>
    <property type="project" value="InterPro"/>
</dbReference>
<feature type="domain" description="Rhodanese" evidence="2">
    <location>
        <begin position="13"/>
        <end position="131"/>
    </location>
</feature>
<evidence type="ECO:0000313" key="3">
    <source>
        <dbReference type="EMBL" id="SDL87780.1"/>
    </source>
</evidence>
<sequence>MIRPISIDDFLGRAEPIPLVDVRTPAEFKQGQIPGAFNIPIFTNEERVSVGTTYKQVGREQAILLGFDLTGNKWSGFIKQALEIAPAKKIAVHCWRGGMRSGAMAWAFDLYGFEVYLIEGGYKNYRRWSASQFEKPYPLTVLGGMTGSGKTKLLHQLGAMDEQVLDLEDLAQHQGSSYGTMNSRVQPTQEQFENNLAFELNKLDQSRRIWVEDESLTIGRRCIPKPFWLQMRTAQLLNLNVPREQRVALLAAEYGVLDKDFLIECTERIWKRLGPEQTKNAILAIAENRMADFVSIVLVYYDKTYLTGLNKRNQEHIVFLNIDGNEVLKNATQILDSIPELDSTQIR</sequence>
<dbReference type="SMART" id="SM00450">
    <property type="entry name" value="RHOD"/>
    <property type="match status" value="1"/>
</dbReference>
<dbReference type="InterPro" id="IPR001763">
    <property type="entry name" value="Rhodanese-like_dom"/>
</dbReference>
<keyword evidence="4" id="KW-1185">Reference proteome</keyword>
<dbReference type="InterPro" id="IPR016130">
    <property type="entry name" value="Tyr_Pase_AS"/>
</dbReference>
<dbReference type="PANTHER" id="PTHR30401">
    <property type="entry name" value="TRNA 2-SELENOURIDINE SYNTHASE"/>
    <property type="match status" value="1"/>
</dbReference>